<dbReference type="Proteomes" id="UP000663525">
    <property type="component" value="Chromosome"/>
</dbReference>
<proteinExistence type="predicted"/>
<evidence type="ECO:0000313" key="1">
    <source>
        <dbReference type="EMBL" id="QSG06124.1"/>
    </source>
</evidence>
<dbReference type="AlphaFoldDB" id="A0A897N0B0"/>
<protein>
    <submittedName>
        <fullName evidence="1">Uncharacterized protein</fullName>
    </submittedName>
</protein>
<evidence type="ECO:0000313" key="2">
    <source>
        <dbReference type="Proteomes" id="UP000663525"/>
    </source>
</evidence>
<dbReference type="EMBL" id="CP064787">
    <property type="protein sequence ID" value="QSG06124.1"/>
    <property type="molecule type" value="Genomic_DNA"/>
</dbReference>
<reference evidence="1" key="1">
    <citation type="submission" date="2020-11" db="EMBL/GenBank/DDBJ databases">
        <title>Carbohydrate-dependent, anaerobic sulfur respiration: A novel catabolism in halophilic archaea.</title>
        <authorList>
            <person name="Sorokin D.Y."/>
            <person name="Messina E."/>
            <person name="Smedile F."/>
            <person name="La Cono V."/>
            <person name="Hallsworth J.E."/>
            <person name="Yakimov M.M."/>
        </authorList>
    </citation>
    <scope>NUCLEOTIDE SEQUENCE</scope>
    <source>
        <strain evidence="1">HSR12-1</strain>
    </source>
</reference>
<accession>A0A897N0B0</accession>
<name>A0A897N0B0_9EURY</name>
<sequence length="47" mass="5259">MVVCSVCSRWWRYLDDPAPVQLSQRGVGTASIVAFGPVPIWLSRVVR</sequence>
<organism evidence="1 2">
    <name type="scientific">Halapricum desulfuricans</name>
    <dbReference type="NCBI Taxonomy" id="2841257"/>
    <lineage>
        <taxon>Archaea</taxon>
        <taxon>Methanobacteriati</taxon>
        <taxon>Methanobacteriota</taxon>
        <taxon>Stenosarchaea group</taxon>
        <taxon>Halobacteria</taxon>
        <taxon>Halobacteriales</taxon>
        <taxon>Haloarculaceae</taxon>
        <taxon>Halapricum</taxon>
    </lineage>
</organism>
<gene>
    <name evidence="1" type="ORF">HSR121_1789</name>
</gene>